<gene>
    <name evidence="1" type="ORF">DCHRY22_LOCUS2370</name>
</gene>
<accession>A0A8J2QDZ7</accession>
<keyword evidence="2" id="KW-1185">Reference proteome</keyword>
<evidence type="ECO:0000313" key="1">
    <source>
        <dbReference type="EMBL" id="CAG9560765.1"/>
    </source>
</evidence>
<proteinExistence type="predicted"/>
<name>A0A8J2QDZ7_9NEOP</name>
<reference evidence="1" key="1">
    <citation type="submission" date="2021-09" db="EMBL/GenBank/DDBJ databases">
        <authorList>
            <person name="Martin H S."/>
        </authorList>
    </citation>
    <scope>NUCLEOTIDE SEQUENCE</scope>
</reference>
<organism evidence="1 2">
    <name type="scientific">Danaus chrysippus</name>
    <name type="common">African queen</name>
    <dbReference type="NCBI Taxonomy" id="151541"/>
    <lineage>
        <taxon>Eukaryota</taxon>
        <taxon>Metazoa</taxon>
        <taxon>Ecdysozoa</taxon>
        <taxon>Arthropoda</taxon>
        <taxon>Hexapoda</taxon>
        <taxon>Insecta</taxon>
        <taxon>Pterygota</taxon>
        <taxon>Neoptera</taxon>
        <taxon>Endopterygota</taxon>
        <taxon>Lepidoptera</taxon>
        <taxon>Glossata</taxon>
        <taxon>Ditrysia</taxon>
        <taxon>Papilionoidea</taxon>
        <taxon>Nymphalidae</taxon>
        <taxon>Danainae</taxon>
        <taxon>Danaini</taxon>
        <taxon>Danaina</taxon>
        <taxon>Danaus</taxon>
        <taxon>Anosia</taxon>
    </lineage>
</organism>
<evidence type="ECO:0000313" key="2">
    <source>
        <dbReference type="Proteomes" id="UP000789524"/>
    </source>
</evidence>
<sequence>MMNLLKKIKDNAKKKQKQEILIGGYTTHDWSPSVGRGTFSHLAIDDTPGSTSSSLLAKPQHPPLSAAADLCNGYVVRNGRAPLRRETTDAAANQSRRSVRIACSAVLSERTET</sequence>
<dbReference type="EMBL" id="CAKASE010000045">
    <property type="protein sequence ID" value="CAG9560765.1"/>
    <property type="molecule type" value="Genomic_DNA"/>
</dbReference>
<dbReference type="AlphaFoldDB" id="A0A8J2QDZ7"/>
<protein>
    <submittedName>
        <fullName evidence="1">(African queen) hypothetical protein</fullName>
    </submittedName>
</protein>
<dbReference type="Proteomes" id="UP000789524">
    <property type="component" value="Unassembled WGS sequence"/>
</dbReference>
<comment type="caution">
    <text evidence="1">The sequence shown here is derived from an EMBL/GenBank/DDBJ whole genome shotgun (WGS) entry which is preliminary data.</text>
</comment>